<organism evidence="2 3">
    <name type="scientific">Croceicoccus esteveae</name>
    <dbReference type="NCBI Taxonomy" id="3075597"/>
    <lineage>
        <taxon>Bacteria</taxon>
        <taxon>Pseudomonadati</taxon>
        <taxon>Pseudomonadota</taxon>
        <taxon>Alphaproteobacteria</taxon>
        <taxon>Sphingomonadales</taxon>
        <taxon>Erythrobacteraceae</taxon>
        <taxon>Croceicoccus</taxon>
    </lineage>
</organism>
<evidence type="ECO:0000256" key="1">
    <source>
        <dbReference type="SAM" id="MobiDB-lite"/>
    </source>
</evidence>
<feature type="compositionally biased region" description="Pro residues" evidence="1">
    <location>
        <begin position="20"/>
        <end position="33"/>
    </location>
</feature>
<gene>
    <name evidence="2" type="ORF">RM533_05115</name>
</gene>
<dbReference type="Proteomes" id="UP001259803">
    <property type="component" value="Unassembled WGS sequence"/>
</dbReference>
<protein>
    <submittedName>
        <fullName evidence="2">Uncharacterized protein</fullName>
    </submittedName>
</protein>
<reference evidence="2 3" key="1">
    <citation type="submission" date="2023-09" db="EMBL/GenBank/DDBJ databases">
        <authorList>
            <person name="Rey-Velasco X."/>
        </authorList>
    </citation>
    <scope>NUCLEOTIDE SEQUENCE [LARGE SCALE GENOMIC DNA]</scope>
    <source>
        <strain evidence="2 3">F390</strain>
    </source>
</reference>
<dbReference type="RefSeq" id="WP_311340111.1">
    <property type="nucleotide sequence ID" value="NZ_JAVRHS010000002.1"/>
</dbReference>
<name>A0ABU2ZG33_9SPHN</name>
<comment type="caution">
    <text evidence="2">The sequence shown here is derived from an EMBL/GenBank/DDBJ whole genome shotgun (WGS) entry which is preliminary data.</text>
</comment>
<feature type="compositionally biased region" description="Polar residues" evidence="1">
    <location>
        <begin position="1"/>
        <end position="13"/>
    </location>
</feature>
<sequence>MTKQTSANANSTPPDRIDPGAPPETPASPPPIEEPMRQPGEFDPPAPDTTVPGGTPMETPPPPD</sequence>
<proteinExistence type="predicted"/>
<accession>A0ABU2ZG33</accession>
<dbReference type="EMBL" id="JAVRHS010000002">
    <property type="protein sequence ID" value="MDT0575558.1"/>
    <property type="molecule type" value="Genomic_DNA"/>
</dbReference>
<evidence type="ECO:0000313" key="2">
    <source>
        <dbReference type="EMBL" id="MDT0575558.1"/>
    </source>
</evidence>
<evidence type="ECO:0000313" key="3">
    <source>
        <dbReference type="Proteomes" id="UP001259803"/>
    </source>
</evidence>
<feature type="region of interest" description="Disordered" evidence="1">
    <location>
        <begin position="1"/>
        <end position="64"/>
    </location>
</feature>
<keyword evidence="3" id="KW-1185">Reference proteome</keyword>